<proteinExistence type="predicted"/>
<reference evidence="2 3" key="1">
    <citation type="journal article" date="2015" name="Nature">
        <title>rRNA introns, odd ribosomes, and small enigmatic genomes across a large radiation of phyla.</title>
        <authorList>
            <person name="Brown C.T."/>
            <person name="Hug L.A."/>
            <person name="Thomas B.C."/>
            <person name="Sharon I."/>
            <person name="Castelle C.J."/>
            <person name="Singh A."/>
            <person name="Wilkins M.J."/>
            <person name="Williams K.H."/>
            <person name="Banfield J.F."/>
        </authorList>
    </citation>
    <scope>NUCLEOTIDE SEQUENCE [LARGE SCALE GENOMIC DNA]</scope>
</reference>
<name>A0A837HS38_9BACT</name>
<accession>A0A837HS38</accession>
<evidence type="ECO:0000256" key="1">
    <source>
        <dbReference type="SAM" id="Phobius"/>
    </source>
</evidence>
<gene>
    <name evidence="2" type="ORF">UT51_C0002G0006</name>
</gene>
<feature type="transmembrane region" description="Helical" evidence="1">
    <location>
        <begin position="12"/>
        <end position="45"/>
    </location>
</feature>
<protein>
    <recommendedName>
        <fullName evidence="4">Transmembrane protein (PGPGW)</fullName>
    </recommendedName>
</protein>
<dbReference type="EMBL" id="LBXB01000002">
    <property type="protein sequence ID" value="KKR20571.1"/>
    <property type="molecule type" value="Genomic_DNA"/>
</dbReference>
<keyword evidence="1" id="KW-0472">Membrane</keyword>
<evidence type="ECO:0000313" key="3">
    <source>
        <dbReference type="Proteomes" id="UP000034656"/>
    </source>
</evidence>
<keyword evidence="1" id="KW-0812">Transmembrane</keyword>
<sequence length="75" mass="8768">MYMKKWHPFHKVLGALFLITGVIFYITPIPGTTLLIILGLVWLIGKNRTSYFFKEILGKKVFKFLRLGKLIKKID</sequence>
<comment type="caution">
    <text evidence="2">The sequence shown here is derived from an EMBL/GenBank/DDBJ whole genome shotgun (WGS) entry which is preliminary data.</text>
</comment>
<keyword evidence="1" id="KW-1133">Transmembrane helix</keyword>
<organism evidence="2 3">
    <name type="scientific">Candidatus Nomurabacteria bacterium GW2011_GWC2_39_41</name>
    <dbReference type="NCBI Taxonomy" id="1618754"/>
    <lineage>
        <taxon>Bacteria</taxon>
        <taxon>Candidatus Nomuraibacteriota</taxon>
    </lineage>
</organism>
<evidence type="ECO:0008006" key="4">
    <source>
        <dbReference type="Google" id="ProtNLM"/>
    </source>
</evidence>
<dbReference type="AlphaFoldDB" id="A0A837HS38"/>
<evidence type="ECO:0000313" key="2">
    <source>
        <dbReference type="EMBL" id="KKR20571.1"/>
    </source>
</evidence>
<dbReference type="Proteomes" id="UP000034656">
    <property type="component" value="Unassembled WGS sequence"/>
</dbReference>